<dbReference type="AlphaFoldDB" id="A0A5Q0BE46"/>
<dbReference type="CDD" id="cd07821">
    <property type="entry name" value="PYR_PYL_RCAR_like"/>
    <property type="match status" value="1"/>
</dbReference>
<dbReference type="Gene3D" id="3.30.530.20">
    <property type="match status" value="1"/>
</dbReference>
<proteinExistence type="predicted"/>
<dbReference type="Proteomes" id="UP000325755">
    <property type="component" value="Chromosome"/>
</dbReference>
<dbReference type="RefSeq" id="WP_153248073.1">
    <property type="nucleotide sequence ID" value="NZ_CP044205.1"/>
</dbReference>
<evidence type="ECO:0000313" key="2">
    <source>
        <dbReference type="Proteomes" id="UP000325755"/>
    </source>
</evidence>
<dbReference type="InParanoid" id="A0A5Q0BE46"/>
<dbReference type="EMBL" id="CP044205">
    <property type="protein sequence ID" value="QFY42090.1"/>
    <property type="molecule type" value="Genomic_DNA"/>
</dbReference>
<dbReference type="KEGG" id="mmob:F6R98_05145"/>
<dbReference type="InterPro" id="IPR023393">
    <property type="entry name" value="START-like_dom_sf"/>
</dbReference>
<name>A0A5Q0BE46_9GAMM</name>
<dbReference type="SUPFAM" id="SSF55961">
    <property type="entry name" value="Bet v1-like"/>
    <property type="match status" value="1"/>
</dbReference>
<dbReference type="OrthoDB" id="1364128at2"/>
<keyword evidence="2" id="KW-1185">Reference proteome</keyword>
<reference evidence="1 2" key="1">
    <citation type="submission" date="2019-09" db="EMBL/GenBank/DDBJ databases">
        <title>Ecophysiology of the spiral-shaped methanotroph Methylospira mobilis as revealed by the complete genome sequence.</title>
        <authorList>
            <person name="Oshkin I.Y."/>
            <person name="Dedysh S.N."/>
            <person name="Miroshnikov K."/>
            <person name="Danilova O.V."/>
            <person name="Hakobyan A."/>
            <person name="Liesack W."/>
        </authorList>
    </citation>
    <scope>NUCLEOTIDE SEQUENCE [LARGE SCALE GENOMIC DNA]</scope>
    <source>
        <strain evidence="1 2">Shm1</strain>
    </source>
</reference>
<evidence type="ECO:0000313" key="1">
    <source>
        <dbReference type="EMBL" id="QFY42090.1"/>
    </source>
</evidence>
<accession>A0A5Q0BE46</accession>
<organism evidence="1 2">
    <name type="scientific">Candidatus Methylospira mobilis</name>
    <dbReference type="NCBI Taxonomy" id="1808979"/>
    <lineage>
        <taxon>Bacteria</taxon>
        <taxon>Pseudomonadati</taxon>
        <taxon>Pseudomonadota</taxon>
        <taxon>Gammaproteobacteria</taxon>
        <taxon>Methylococcales</taxon>
        <taxon>Methylococcaceae</taxon>
        <taxon>Candidatus Methylospira</taxon>
    </lineage>
</organism>
<sequence>MIKTINVTKTIDVPAEKAWKAISSIGGLERWFPVIKTCTVEGEGVGAVRTLELAQGGKMRDRIDEIDYENKRFRYLRFEHPFPIKNYLCTIEVTTAPGDRRSTISWSVEVELDAVPNNAPDYKPCPGASIALQVERNEEDKAHAVMVDFLKNIISDAITAIEQDLRNSMVR</sequence>
<protein>
    <submittedName>
        <fullName evidence="1">SRPBCC family protein</fullName>
    </submittedName>
</protein>
<dbReference type="PANTHER" id="PTHR39332:SF7">
    <property type="entry name" value="SRPBCC FAMILY PROTEIN"/>
    <property type="match status" value="1"/>
</dbReference>
<dbReference type="PANTHER" id="PTHR39332">
    <property type="entry name" value="BLL4707 PROTEIN"/>
    <property type="match status" value="1"/>
</dbReference>
<dbReference type="InterPro" id="IPR019587">
    <property type="entry name" value="Polyketide_cyclase/dehydratase"/>
</dbReference>
<gene>
    <name evidence="1" type="ORF">F6R98_05145</name>
</gene>
<dbReference type="Pfam" id="PF10604">
    <property type="entry name" value="Polyketide_cyc2"/>
    <property type="match status" value="1"/>
</dbReference>